<evidence type="ECO:0000256" key="2">
    <source>
        <dbReference type="SAM" id="SignalP"/>
    </source>
</evidence>
<feature type="chain" id="PRO_5019329535" evidence="2">
    <location>
        <begin position="17"/>
        <end position="211"/>
    </location>
</feature>
<organism evidence="3">
    <name type="scientific">Leptinotarsa decemlineata</name>
    <name type="common">Colorado potato beetle</name>
    <name type="synonym">Doryphora decemlineata</name>
    <dbReference type="NCBI Taxonomy" id="7539"/>
    <lineage>
        <taxon>Eukaryota</taxon>
        <taxon>Metazoa</taxon>
        <taxon>Ecdysozoa</taxon>
        <taxon>Arthropoda</taxon>
        <taxon>Hexapoda</taxon>
        <taxon>Insecta</taxon>
        <taxon>Pterygota</taxon>
        <taxon>Neoptera</taxon>
        <taxon>Endopterygota</taxon>
        <taxon>Coleoptera</taxon>
        <taxon>Polyphaga</taxon>
        <taxon>Cucujiformia</taxon>
        <taxon>Chrysomeloidea</taxon>
        <taxon>Chrysomelidae</taxon>
        <taxon>Chrysomelinae</taxon>
        <taxon>Doryphorini</taxon>
        <taxon>Leptinotarsa</taxon>
    </lineage>
</organism>
<dbReference type="InterPro" id="IPR050468">
    <property type="entry name" value="Cuticle_Struct_Prot"/>
</dbReference>
<dbReference type="PANTHER" id="PTHR10380">
    <property type="entry name" value="CUTICLE PROTEIN"/>
    <property type="match status" value="1"/>
</dbReference>
<sequence length="211" mass="23875">MMKFLAILSLIGLCTAAVQYKPFQYAKKPQIVQYIQDKSSLSIDNGAYIHDNSGAYNDDGQYHHDNSGSYIPDDSGRYIHSDEDYHHVGDGNYGGNNIRGVSVTDFPQASVRKNSNSAGSKDYNKYGIIRKIEQILEDGYHYRYETENEILGEEEGHLVNKGQKDEYMDVKGFYKYIGNDNVEYKVEYTVDSENGFVPKGDHIPQLPQSSS</sequence>
<dbReference type="AlphaFoldDB" id="A0A3S7SJP3"/>
<evidence type="ECO:0000256" key="1">
    <source>
        <dbReference type="PROSITE-ProRule" id="PRU00497"/>
    </source>
</evidence>
<evidence type="ECO:0000313" key="3">
    <source>
        <dbReference type="EMBL" id="AYA50000.1"/>
    </source>
</evidence>
<dbReference type="OrthoDB" id="6379191at2759"/>
<reference evidence="3" key="1">
    <citation type="submission" date="2017-11" db="EMBL/GenBank/DDBJ databases">
        <authorList>
            <person name="Wang Y.-W."/>
            <person name="Wan P.-J."/>
            <person name="Li G.-Q."/>
        </authorList>
    </citation>
    <scope>NUCLEOTIDE SEQUENCE</scope>
</reference>
<keyword evidence="1" id="KW-0193">Cuticle</keyword>
<keyword evidence="2" id="KW-0732">Signal</keyword>
<dbReference type="PANTHER" id="PTHR10380:SF200">
    <property type="entry name" value="CUTICULAR PROTEIN 49AB-RELATED"/>
    <property type="match status" value="1"/>
</dbReference>
<dbReference type="GO" id="GO:0062129">
    <property type="term" value="C:chitin-based extracellular matrix"/>
    <property type="evidence" value="ECO:0007669"/>
    <property type="project" value="TreeGrafter"/>
</dbReference>
<dbReference type="GO" id="GO:0008010">
    <property type="term" value="F:structural constituent of chitin-based larval cuticle"/>
    <property type="evidence" value="ECO:0007669"/>
    <property type="project" value="TreeGrafter"/>
</dbReference>
<proteinExistence type="evidence at transcript level"/>
<dbReference type="EMBL" id="MG601675">
    <property type="protein sequence ID" value="AYA50000.1"/>
    <property type="molecule type" value="mRNA"/>
</dbReference>
<name>A0A3S7SJP3_LEPDE</name>
<accession>A0A3S7SJP3</accession>
<dbReference type="Pfam" id="PF00379">
    <property type="entry name" value="Chitin_bind_4"/>
    <property type="match status" value="1"/>
</dbReference>
<dbReference type="PROSITE" id="PS51155">
    <property type="entry name" value="CHIT_BIND_RR_2"/>
    <property type="match status" value="1"/>
</dbReference>
<dbReference type="InterPro" id="IPR000618">
    <property type="entry name" value="Insect_cuticle"/>
</dbReference>
<protein>
    <submittedName>
        <fullName evidence="3">Cuticular protein 40</fullName>
    </submittedName>
</protein>
<feature type="signal peptide" evidence="2">
    <location>
        <begin position="1"/>
        <end position="16"/>
    </location>
</feature>